<gene>
    <name evidence="3" type="ORF">GWK09_04780</name>
</gene>
<name>A0A6P0UDN1_9FLAO</name>
<sequence>MMRSLFSVLLLSFMLGCASVKLPTERYVQYQYNKSYTYQDDELRIELENPLHCPLRIWVSSEDQVLQARFNEINPVLLDSKTDTVLTLFNTNPPQGQISFSSRLGSTSKEIKKIALDLPFKEGKKYRVIQGNNTNFTHKGSWSGYALDLGLKVGDTVCAATGGFVVGVIDQYKFGGEGKEWEPFANFVTLYEPDSGLFTQYVHLKQDGSLVKVGDQVERGQPIALSGMTGQTNVEHLHFNCLVPVNTNEGLKSIPYEFVGGIQSPGLKAGDFVTK</sequence>
<dbReference type="PANTHER" id="PTHR21666:SF270">
    <property type="entry name" value="MUREIN HYDROLASE ACTIVATOR ENVC"/>
    <property type="match status" value="1"/>
</dbReference>
<dbReference type="PROSITE" id="PS51257">
    <property type="entry name" value="PROKAR_LIPOPROTEIN"/>
    <property type="match status" value="1"/>
</dbReference>
<dbReference type="InterPro" id="IPR011055">
    <property type="entry name" value="Dup_hybrid_motif"/>
</dbReference>
<dbReference type="Proteomes" id="UP000468443">
    <property type="component" value="Unassembled WGS sequence"/>
</dbReference>
<evidence type="ECO:0000313" key="4">
    <source>
        <dbReference type="Proteomes" id="UP000468443"/>
    </source>
</evidence>
<comment type="caution">
    <text evidence="3">The sequence shown here is derived from an EMBL/GenBank/DDBJ whole genome shotgun (WGS) entry which is preliminary data.</text>
</comment>
<dbReference type="AlphaFoldDB" id="A0A6P0UDN1"/>
<accession>A0A6P0UDN1</accession>
<dbReference type="PANTHER" id="PTHR21666">
    <property type="entry name" value="PEPTIDASE-RELATED"/>
    <property type="match status" value="1"/>
</dbReference>
<evidence type="ECO:0000256" key="1">
    <source>
        <dbReference type="SAM" id="SignalP"/>
    </source>
</evidence>
<dbReference type="CDD" id="cd12797">
    <property type="entry name" value="M23_peptidase"/>
    <property type="match status" value="1"/>
</dbReference>
<organism evidence="3 4">
    <name type="scientific">Muriicola jejuensis</name>
    <dbReference type="NCBI Taxonomy" id="504488"/>
    <lineage>
        <taxon>Bacteria</taxon>
        <taxon>Pseudomonadati</taxon>
        <taxon>Bacteroidota</taxon>
        <taxon>Flavobacteriia</taxon>
        <taxon>Flavobacteriales</taxon>
        <taxon>Flavobacteriaceae</taxon>
        <taxon>Muriicola</taxon>
    </lineage>
</organism>
<feature type="domain" description="M23ase beta-sheet core" evidence="2">
    <location>
        <begin position="146"/>
        <end position="241"/>
    </location>
</feature>
<keyword evidence="1" id="KW-0732">Signal</keyword>
<dbReference type="RefSeq" id="WP_163691854.1">
    <property type="nucleotide sequence ID" value="NZ_FXTW01000001.1"/>
</dbReference>
<dbReference type="Pfam" id="PF01551">
    <property type="entry name" value="Peptidase_M23"/>
    <property type="match status" value="1"/>
</dbReference>
<dbReference type="GO" id="GO:0004222">
    <property type="term" value="F:metalloendopeptidase activity"/>
    <property type="evidence" value="ECO:0007669"/>
    <property type="project" value="TreeGrafter"/>
</dbReference>
<proteinExistence type="predicted"/>
<dbReference type="Gene3D" id="2.70.70.10">
    <property type="entry name" value="Glucose Permease (Domain IIA)"/>
    <property type="match status" value="1"/>
</dbReference>
<reference evidence="3 4" key="1">
    <citation type="submission" date="2020-01" db="EMBL/GenBank/DDBJ databases">
        <title>Muriicola jejuensis KCTC 22299.</title>
        <authorList>
            <person name="Wang G."/>
        </authorList>
    </citation>
    <scope>NUCLEOTIDE SEQUENCE [LARGE SCALE GENOMIC DNA]</scope>
    <source>
        <strain evidence="3 4">KCTC 22299</strain>
    </source>
</reference>
<evidence type="ECO:0000259" key="2">
    <source>
        <dbReference type="Pfam" id="PF01551"/>
    </source>
</evidence>
<dbReference type="EMBL" id="JAABOP010000001">
    <property type="protein sequence ID" value="NER09818.1"/>
    <property type="molecule type" value="Genomic_DNA"/>
</dbReference>
<protein>
    <submittedName>
        <fullName evidence="3">Peptidoglycan DD-metalloendopeptidase family protein</fullName>
    </submittedName>
</protein>
<dbReference type="InterPro" id="IPR016047">
    <property type="entry name" value="M23ase_b-sheet_dom"/>
</dbReference>
<dbReference type="SUPFAM" id="SSF51261">
    <property type="entry name" value="Duplicated hybrid motif"/>
    <property type="match status" value="1"/>
</dbReference>
<feature type="chain" id="PRO_5027089248" evidence="1">
    <location>
        <begin position="19"/>
        <end position="275"/>
    </location>
</feature>
<feature type="signal peptide" evidence="1">
    <location>
        <begin position="1"/>
        <end position="18"/>
    </location>
</feature>
<keyword evidence="4" id="KW-1185">Reference proteome</keyword>
<dbReference type="InterPro" id="IPR050570">
    <property type="entry name" value="Cell_wall_metabolism_enzyme"/>
</dbReference>
<evidence type="ECO:0000313" key="3">
    <source>
        <dbReference type="EMBL" id="NER09818.1"/>
    </source>
</evidence>